<gene>
    <name evidence="2" type="ORF">Tco025E_06788</name>
</gene>
<dbReference type="RefSeq" id="XP_029226235.1">
    <property type="nucleotide sequence ID" value="XM_029373660.1"/>
</dbReference>
<dbReference type="AlphaFoldDB" id="A0A422NYP2"/>
<evidence type="ECO:0000313" key="3">
    <source>
        <dbReference type="Proteomes" id="UP000284403"/>
    </source>
</evidence>
<protein>
    <submittedName>
        <fullName evidence="2">Uncharacterized protein</fullName>
    </submittedName>
</protein>
<reference evidence="2 3" key="1">
    <citation type="journal article" date="2018" name="BMC Genomics">
        <title>Genomic comparison of Trypanosoma conorhini and Trypanosoma rangeli to Trypanosoma cruzi strains of high and low virulence.</title>
        <authorList>
            <person name="Bradwell K.R."/>
            <person name="Koparde V.N."/>
            <person name="Matveyev A.V."/>
            <person name="Serrano M.G."/>
            <person name="Alves J.M."/>
            <person name="Parikh H."/>
            <person name="Huang B."/>
            <person name="Lee V."/>
            <person name="Espinosa-Alvarez O."/>
            <person name="Ortiz P.A."/>
            <person name="Costa-Martins A.G."/>
            <person name="Teixeira M.M."/>
            <person name="Buck G.A."/>
        </authorList>
    </citation>
    <scope>NUCLEOTIDE SEQUENCE [LARGE SCALE GENOMIC DNA]</scope>
    <source>
        <strain evidence="2 3">025E</strain>
    </source>
</reference>
<dbReference type="OrthoDB" id="253054at2759"/>
<keyword evidence="3" id="KW-1185">Reference proteome</keyword>
<feature type="compositionally biased region" description="Pro residues" evidence="1">
    <location>
        <begin position="104"/>
        <end position="114"/>
    </location>
</feature>
<dbReference type="GeneID" id="40320399"/>
<evidence type="ECO:0000256" key="1">
    <source>
        <dbReference type="SAM" id="MobiDB-lite"/>
    </source>
</evidence>
<dbReference type="EMBL" id="MKKU01000480">
    <property type="protein sequence ID" value="RNF10539.1"/>
    <property type="molecule type" value="Genomic_DNA"/>
</dbReference>
<feature type="region of interest" description="Disordered" evidence="1">
    <location>
        <begin position="46"/>
        <end position="114"/>
    </location>
</feature>
<organism evidence="2 3">
    <name type="scientific">Trypanosoma conorhini</name>
    <dbReference type="NCBI Taxonomy" id="83891"/>
    <lineage>
        <taxon>Eukaryota</taxon>
        <taxon>Discoba</taxon>
        <taxon>Euglenozoa</taxon>
        <taxon>Kinetoplastea</taxon>
        <taxon>Metakinetoplastina</taxon>
        <taxon>Trypanosomatida</taxon>
        <taxon>Trypanosomatidae</taxon>
        <taxon>Trypanosoma</taxon>
    </lineage>
</organism>
<proteinExistence type="predicted"/>
<name>A0A422NYP2_9TRYP</name>
<sequence length="114" mass="12322">MTLTTRCKMVWGSTVTFFEKLFDKPKDVLVAHERVPAMHAGGVAKAPLNAGSPSYGEEWQEENPYSGDNYARAGGYDGGYPPGPQGFAAGNGYPPQMYDAGYPPQAPGQYPPQY</sequence>
<evidence type="ECO:0000313" key="2">
    <source>
        <dbReference type="EMBL" id="RNF10539.1"/>
    </source>
</evidence>
<dbReference type="Proteomes" id="UP000284403">
    <property type="component" value="Unassembled WGS sequence"/>
</dbReference>
<comment type="caution">
    <text evidence="2">The sequence shown here is derived from an EMBL/GenBank/DDBJ whole genome shotgun (WGS) entry which is preliminary data.</text>
</comment>
<accession>A0A422NYP2</accession>